<organism evidence="1 2">
    <name type="scientific">Brachionus plicatilis</name>
    <name type="common">Marine rotifer</name>
    <name type="synonym">Brachionus muelleri</name>
    <dbReference type="NCBI Taxonomy" id="10195"/>
    <lineage>
        <taxon>Eukaryota</taxon>
        <taxon>Metazoa</taxon>
        <taxon>Spiralia</taxon>
        <taxon>Gnathifera</taxon>
        <taxon>Rotifera</taxon>
        <taxon>Eurotatoria</taxon>
        <taxon>Monogononta</taxon>
        <taxon>Pseudotrocha</taxon>
        <taxon>Ploima</taxon>
        <taxon>Brachionidae</taxon>
        <taxon>Brachionus</taxon>
    </lineage>
</organism>
<comment type="caution">
    <text evidence="1">The sequence shown here is derived from an EMBL/GenBank/DDBJ whole genome shotgun (WGS) entry which is preliminary data.</text>
</comment>
<gene>
    <name evidence="1" type="ORF">BpHYR1_001839</name>
</gene>
<evidence type="ECO:0000313" key="1">
    <source>
        <dbReference type="EMBL" id="RNA15167.1"/>
    </source>
</evidence>
<proteinExistence type="predicted"/>
<keyword evidence="2" id="KW-1185">Reference proteome</keyword>
<sequence length="85" mass="9564">MLLMKPKKLNAKSMNHCIIEIGNKQNVIIQFKLILIIVGNIFDDLSIQRPISSSLKSDLVESQLVKIDDGQKKGIKESNNKFAIN</sequence>
<accession>A0A3M7QUS5</accession>
<dbReference type="AlphaFoldDB" id="A0A3M7QUS5"/>
<evidence type="ECO:0000313" key="2">
    <source>
        <dbReference type="Proteomes" id="UP000276133"/>
    </source>
</evidence>
<name>A0A3M7QUS5_BRAPC</name>
<reference evidence="1 2" key="1">
    <citation type="journal article" date="2018" name="Sci. Rep.">
        <title>Genomic signatures of local adaptation to the degree of environmental predictability in rotifers.</title>
        <authorList>
            <person name="Franch-Gras L."/>
            <person name="Hahn C."/>
            <person name="Garcia-Roger E.M."/>
            <person name="Carmona M.J."/>
            <person name="Serra M."/>
            <person name="Gomez A."/>
        </authorList>
    </citation>
    <scope>NUCLEOTIDE SEQUENCE [LARGE SCALE GENOMIC DNA]</scope>
    <source>
        <strain evidence="1">HYR1</strain>
    </source>
</reference>
<protein>
    <submittedName>
        <fullName evidence="1">Uncharacterized protein</fullName>
    </submittedName>
</protein>
<dbReference type="Proteomes" id="UP000276133">
    <property type="component" value="Unassembled WGS sequence"/>
</dbReference>
<dbReference type="EMBL" id="REGN01005023">
    <property type="protein sequence ID" value="RNA15167.1"/>
    <property type="molecule type" value="Genomic_DNA"/>
</dbReference>